<dbReference type="Proteomes" id="UP000069549">
    <property type="component" value="Unassembled WGS sequence"/>
</dbReference>
<reference evidence="1 5" key="1">
    <citation type="submission" date="2016-02" db="EMBL/GenBank/DDBJ databases">
        <authorList>
            <consortium name="Pathogen Informatics"/>
        </authorList>
    </citation>
    <scope>NUCLEOTIDE SEQUENCE [LARGE SCALE GENOMIC DNA]</scope>
    <source>
        <strain evidence="1 5">K173</strain>
        <strain evidence="3">NK65 ny</strain>
        <strain evidence="2 7">NK65e</strain>
        <strain evidence="4 6">SP11 RLL</strain>
    </source>
</reference>
<dbReference type="Proteomes" id="UP000220214">
    <property type="component" value="Unassembled WGS sequence"/>
</dbReference>
<gene>
    <name evidence="1" type="ORF">PBK173_000499100</name>
    <name evidence="2" type="ORF">PBNK65E_000517400</name>
    <name evidence="3" type="ORF">PBNK65NY_000497200</name>
    <name evidence="4" type="ORF">PBSP11RLL_000511500</name>
</gene>
<dbReference type="Proteomes" id="UP000219974">
    <property type="component" value="Unassembled WGS sequence"/>
</dbReference>
<dbReference type="EMBL" id="FLVA01000248">
    <property type="protein sequence ID" value="SBW38338.1"/>
    <property type="molecule type" value="Genomic_DNA"/>
</dbReference>
<dbReference type="EMBL" id="FMIH01000185">
    <property type="protein sequence ID" value="SCL83984.1"/>
    <property type="molecule type" value="Genomic_DNA"/>
</dbReference>
<evidence type="ECO:0000313" key="1">
    <source>
        <dbReference type="EMBL" id="CXH20624.1"/>
    </source>
</evidence>
<sequence>MFIFINDNSEEIYEKNNHLLCKYPKETIQACIFINEALKYLERYATSKDCYKLCNRYYAYNIYFYKKKHRGHTNVEKIQYIIINQNEYNEIINMLWGPNYKKLFNNGSVKSIQNINN</sequence>
<evidence type="ECO:0000313" key="4">
    <source>
        <dbReference type="EMBL" id="SCL83984.1"/>
    </source>
</evidence>
<dbReference type="EMBL" id="FFUQ01000461">
    <property type="protein sequence ID" value="CXH20624.1"/>
    <property type="molecule type" value="Genomic_DNA"/>
</dbReference>
<evidence type="ECO:0000313" key="7">
    <source>
        <dbReference type="Proteomes" id="UP000220214"/>
    </source>
</evidence>
<proteinExistence type="predicted"/>
<evidence type="ECO:0000313" key="2">
    <source>
        <dbReference type="EMBL" id="SBW38338.1"/>
    </source>
</evidence>
<dbReference type="EMBL" id="FMIE01000083">
    <property type="protein sequence ID" value="SCL83070.1"/>
    <property type="molecule type" value="Genomic_DNA"/>
</dbReference>
<protein>
    <submittedName>
        <fullName evidence="1">Uncharacterized protein</fullName>
    </submittedName>
</protein>
<name>A0A122H4U7_PLABE</name>
<evidence type="ECO:0000313" key="3">
    <source>
        <dbReference type="EMBL" id="SCL83070.1"/>
    </source>
</evidence>
<dbReference type="Proteomes" id="UP000516480">
    <property type="component" value="Unassembled WGS sequence"/>
</dbReference>
<dbReference type="AlphaFoldDB" id="A0A122H4U7"/>
<evidence type="ECO:0000313" key="5">
    <source>
        <dbReference type="Proteomes" id="UP000069549"/>
    </source>
</evidence>
<evidence type="ECO:0000313" key="6">
    <source>
        <dbReference type="Proteomes" id="UP000219974"/>
    </source>
</evidence>
<accession>A0A122H4U7</accession>
<organism evidence="1 5">
    <name type="scientific">Plasmodium berghei</name>
    <dbReference type="NCBI Taxonomy" id="5821"/>
    <lineage>
        <taxon>Eukaryota</taxon>
        <taxon>Sar</taxon>
        <taxon>Alveolata</taxon>
        <taxon>Apicomplexa</taxon>
        <taxon>Aconoidasida</taxon>
        <taxon>Haemosporida</taxon>
        <taxon>Plasmodiidae</taxon>
        <taxon>Plasmodium</taxon>
        <taxon>Plasmodium (Vinckeia)</taxon>
    </lineage>
</organism>